<evidence type="ECO:0000256" key="6">
    <source>
        <dbReference type="ARBA" id="ARBA00022692"/>
    </source>
</evidence>
<keyword evidence="4" id="KW-0813">Transport</keyword>
<dbReference type="RefSeq" id="WP_160625712.1">
    <property type="nucleotide sequence ID" value="NZ_WUUQ01000006.1"/>
</dbReference>
<evidence type="ECO:0000256" key="7">
    <source>
        <dbReference type="ARBA" id="ARBA00022989"/>
    </source>
</evidence>
<accession>A0A6N8UD30</accession>
<evidence type="ECO:0000256" key="4">
    <source>
        <dbReference type="ARBA" id="ARBA00022448"/>
    </source>
</evidence>
<keyword evidence="5" id="KW-1003">Cell membrane</keyword>
<dbReference type="InterPro" id="IPR051327">
    <property type="entry name" value="MATE_MepA_subfamily"/>
</dbReference>
<keyword evidence="6 10" id="KW-0812">Transmembrane</keyword>
<name>A0A6N8UD30_9FIRM</name>
<evidence type="ECO:0000256" key="2">
    <source>
        <dbReference type="ARBA" id="ARBA00008417"/>
    </source>
</evidence>
<keyword evidence="9" id="KW-0046">Antibiotic resistance</keyword>
<dbReference type="PIRSF" id="PIRSF006603">
    <property type="entry name" value="DinF"/>
    <property type="match status" value="1"/>
</dbReference>
<comment type="similarity">
    <text evidence="2">Belongs to the multi antimicrobial extrusion (MATE) (TC 2.A.66.1) family. MepA subfamily.</text>
</comment>
<dbReference type="GO" id="GO:0042910">
    <property type="term" value="F:xenobiotic transmembrane transporter activity"/>
    <property type="evidence" value="ECO:0007669"/>
    <property type="project" value="InterPro"/>
</dbReference>
<reference evidence="11 12" key="1">
    <citation type="submission" date="2019-12" db="EMBL/GenBank/DDBJ databases">
        <authorList>
            <person name="Yang R."/>
        </authorList>
    </citation>
    <scope>NUCLEOTIDE SEQUENCE [LARGE SCALE GENOMIC DNA]</scope>
    <source>
        <strain evidence="11 12">DONG20-135</strain>
    </source>
</reference>
<feature type="transmembrane region" description="Helical" evidence="10">
    <location>
        <begin position="313"/>
        <end position="337"/>
    </location>
</feature>
<reference evidence="11 12" key="2">
    <citation type="submission" date="2020-01" db="EMBL/GenBank/DDBJ databases">
        <title>Clostridiaceae sp. nov. isolated from the gut of human by culturomics.</title>
        <authorList>
            <person name="Chang Y."/>
        </authorList>
    </citation>
    <scope>NUCLEOTIDE SEQUENCE [LARGE SCALE GENOMIC DNA]</scope>
    <source>
        <strain evidence="11 12">DONG20-135</strain>
    </source>
</reference>
<keyword evidence="8 10" id="KW-0472">Membrane</keyword>
<dbReference type="Pfam" id="PF01554">
    <property type="entry name" value="MatE"/>
    <property type="match status" value="2"/>
</dbReference>
<evidence type="ECO:0000256" key="3">
    <source>
        <dbReference type="ARBA" id="ARBA00022106"/>
    </source>
</evidence>
<proteinExistence type="inferred from homology"/>
<feature type="transmembrane region" description="Helical" evidence="10">
    <location>
        <begin position="235"/>
        <end position="261"/>
    </location>
</feature>
<evidence type="ECO:0000256" key="9">
    <source>
        <dbReference type="ARBA" id="ARBA00023251"/>
    </source>
</evidence>
<feature type="transmembrane region" description="Helical" evidence="10">
    <location>
        <begin position="388"/>
        <end position="407"/>
    </location>
</feature>
<comment type="subcellular location">
    <subcellularLocation>
        <location evidence="1">Cell membrane</location>
        <topology evidence="1">Multi-pass membrane protein</topology>
    </subcellularLocation>
</comment>
<dbReference type="EMBL" id="WUUQ01000006">
    <property type="protein sequence ID" value="MXQ74329.1"/>
    <property type="molecule type" value="Genomic_DNA"/>
</dbReference>
<feature type="transmembrane region" description="Helical" evidence="10">
    <location>
        <begin position="189"/>
        <end position="214"/>
    </location>
</feature>
<evidence type="ECO:0000256" key="1">
    <source>
        <dbReference type="ARBA" id="ARBA00004651"/>
    </source>
</evidence>
<feature type="transmembrane region" description="Helical" evidence="10">
    <location>
        <begin position="413"/>
        <end position="434"/>
    </location>
</feature>
<dbReference type="GO" id="GO:0046677">
    <property type="term" value="P:response to antibiotic"/>
    <property type="evidence" value="ECO:0007669"/>
    <property type="project" value="UniProtKB-KW"/>
</dbReference>
<comment type="caution">
    <text evidence="11">The sequence shown here is derived from an EMBL/GenBank/DDBJ whole genome shotgun (WGS) entry which is preliminary data.</text>
</comment>
<organism evidence="11 12">
    <name type="scientific">Copranaerobaculum intestinale</name>
    <dbReference type="NCBI Taxonomy" id="2692629"/>
    <lineage>
        <taxon>Bacteria</taxon>
        <taxon>Bacillati</taxon>
        <taxon>Bacillota</taxon>
        <taxon>Erysipelotrichia</taxon>
        <taxon>Erysipelotrichales</taxon>
        <taxon>Erysipelotrichaceae</taxon>
        <taxon>Copranaerobaculum</taxon>
    </lineage>
</organism>
<keyword evidence="7 10" id="KW-1133">Transmembrane helix</keyword>
<feature type="transmembrane region" description="Helical" evidence="10">
    <location>
        <begin position="18"/>
        <end position="40"/>
    </location>
</feature>
<dbReference type="InterPro" id="IPR002528">
    <property type="entry name" value="MATE_fam"/>
</dbReference>
<dbReference type="GO" id="GO:0005886">
    <property type="term" value="C:plasma membrane"/>
    <property type="evidence" value="ECO:0007669"/>
    <property type="project" value="UniProtKB-SubCell"/>
</dbReference>
<evidence type="ECO:0000313" key="11">
    <source>
        <dbReference type="EMBL" id="MXQ74329.1"/>
    </source>
</evidence>
<feature type="transmembrane region" description="Helical" evidence="10">
    <location>
        <begin position="357"/>
        <end position="376"/>
    </location>
</feature>
<dbReference type="InterPro" id="IPR045070">
    <property type="entry name" value="MATE_MepA-like"/>
</dbReference>
<dbReference type="Proteomes" id="UP000434036">
    <property type="component" value="Unassembled WGS sequence"/>
</dbReference>
<evidence type="ECO:0000313" key="12">
    <source>
        <dbReference type="Proteomes" id="UP000434036"/>
    </source>
</evidence>
<protein>
    <recommendedName>
        <fullName evidence="3">Multidrug export protein MepA</fullName>
    </recommendedName>
</protein>
<evidence type="ECO:0000256" key="8">
    <source>
        <dbReference type="ARBA" id="ARBA00023136"/>
    </source>
</evidence>
<dbReference type="AlphaFoldDB" id="A0A6N8UD30"/>
<feature type="transmembrane region" description="Helical" evidence="10">
    <location>
        <begin position="267"/>
        <end position="286"/>
    </location>
</feature>
<feature type="transmembrane region" description="Helical" evidence="10">
    <location>
        <begin position="46"/>
        <end position="71"/>
    </location>
</feature>
<feature type="transmembrane region" description="Helical" evidence="10">
    <location>
        <begin position="135"/>
        <end position="156"/>
    </location>
</feature>
<dbReference type="CDD" id="cd13143">
    <property type="entry name" value="MATE_MepA_like"/>
    <property type="match status" value="1"/>
</dbReference>
<evidence type="ECO:0000256" key="5">
    <source>
        <dbReference type="ARBA" id="ARBA00022475"/>
    </source>
</evidence>
<evidence type="ECO:0000256" key="10">
    <source>
        <dbReference type="SAM" id="Phobius"/>
    </source>
</evidence>
<keyword evidence="12" id="KW-1185">Reference proteome</keyword>
<dbReference type="InterPro" id="IPR048279">
    <property type="entry name" value="MdtK-like"/>
</dbReference>
<gene>
    <name evidence="11" type="ORF">GSF08_10380</name>
</gene>
<dbReference type="PANTHER" id="PTHR43823">
    <property type="entry name" value="SPORULATION PROTEIN YKVU"/>
    <property type="match status" value="1"/>
</dbReference>
<feature type="transmembrane region" description="Helical" evidence="10">
    <location>
        <begin position="163"/>
        <end position="183"/>
    </location>
</feature>
<dbReference type="PANTHER" id="PTHR43823:SF3">
    <property type="entry name" value="MULTIDRUG EXPORT PROTEIN MEPA"/>
    <property type="match status" value="1"/>
</dbReference>
<sequence>MDKNILLQQRISRMYLRFLIPTVIGMVTQSVYCLADVYFISAGTGANGLAALNIAMPIFTIMSAIGLWVGVGCATTMSVSEGAGCIEDKHKVFTMAMILAAGAGIVLTLGECLFLEPFSRMLGATDALLPDVLTYLRPIILLSTFNIIGWVLQIVIRADNAPGLVMGATVVSSLLNIVLDYLFVIVWRWGLFGASFATALSSCVSCAWLCSYYFHRERNIRFVKNCWNGKLFRRMIGNGAASAMLETSAGIVIILFNYAILNIAAPIYLAAYSVITNIAYVGKGILNGFAQAVQPIISTNHGAKLFHRVHHSLGIACLYTVSVALIGYGIILLFPGQIAGIFAKGDQTLLKLAEHGILLYFSSFVLTATNTIFMYYLQSIEKGRLSTLFTIIRGFLLILVGLMILPSWLGIDGVWLCVTFAEGITLLISLPFIYKQIRQDKKRLLEEEDHEKSICVPDLGIE</sequence>
<feature type="transmembrane region" description="Helical" evidence="10">
    <location>
        <begin position="92"/>
        <end position="115"/>
    </location>
</feature>
<dbReference type="GO" id="GO:0015297">
    <property type="term" value="F:antiporter activity"/>
    <property type="evidence" value="ECO:0007669"/>
    <property type="project" value="InterPro"/>
</dbReference>